<keyword evidence="5" id="KW-0653">Protein transport</keyword>
<dbReference type="GO" id="GO:0004190">
    <property type="term" value="F:aspartic-type endopeptidase activity"/>
    <property type="evidence" value="ECO:0007669"/>
    <property type="project" value="UniProtKB-KW"/>
</dbReference>
<sequence length="685" mass="74658">MHTSEYDYLFKLLLIGDSGVGKSCLLLRFADDTYTESYISTIGVDFKIRTIELDGKTVKLQIWDTAGQERFRTITSSYYRGAHGIIVVYDVTDNDTFRNVKQWLQEIDRYASEGVNKLLVGNKADRASEKVVEYAVASEFAKNLGIPFLETSAKTAVNVEQAFLTMAREIKERMGPTSAAGAGKSNTVQPGKSESLQPQSGCRQPHLEIIGQPLNLDAPFFHALLLDLLSMTRSSSDGAGFTVPLSRVPKIQLILPASTGQKESSEVQLRNADDYAYLVPLSVGGQSFQTIFDTGSSDLWIVSSACTDIDCQRIPKYNPTASLTPSNASFDLNYLTGKVTGAVAYETVSFGPYMVFAQVLALANSTANMGLSSTGVSGVLGLAFPEEAAISRMIGRTLLENIFASINPEDRFFSYKLDTDAFSSSFSVGQIDPRYADRVSDVAYSPVFNSKDGDYDYWKLPLLSLSINSVSKPFALSPSKVHESGSPIAVLDSGTTLILGPTHDVDNFWTVAGGARKNEDGRWQVRCDHAVIVGFLLGNDSSRKEITLDPSDVSWMPPGVLPVDGWCLGGIQSNDRVFSADWLLGDIFLRNAYVIHNAATESSPPLIGLLGTTNDTQTHEQFEIVRGNDSSTSFAHASLPYHNASPPTPGVIFAATLISTFVGGTGFGALFRARRERKKKQSRYY</sequence>
<evidence type="ECO:0000256" key="6">
    <source>
        <dbReference type="ARBA" id="ARBA00023134"/>
    </source>
</evidence>
<dbReference type="NCBIfam" id="TIGR00231">
    <property type="entry name" value="small_GTP"/>
    <property type="match status" value="1"/>
</dbReference>
<dbReference type="InterPro" id="IPR001806">
    <property type="entry name" value="Small_GTPase"/>
</dbReference>
<reference evidence="14" key="1">
    <citation type="submission" date="2016-06" db="EMBL/GenBank/DDBJ databases">
        <title>Draft Genome sequence of the fungus Inonotus baumii.</title>
        <authorList>
            <person name="Zhu H."/>
            <person name="Lin W."/>
        </authorList>
    </citation>
    <scope>NUCLEOTIDE SEQUENCE</scope>
    <source>
        <strain evidence="14">821</strain>
    </source>
</reference>
<evidence type="ECO:0000256" key="11">
    <source>
        <dbReference type="SAM" id="MobiDB-lite"/>
    </source>
</evidence>
<gene>
    <name evidence="14" type="ORF">A7U60_g8870</name>
</gene>
<evidence type="ECO:0000256" key="4">
    <source>
        <dbReference type="ARBA" id="ARBA00022750"/>
    </source>
</evidence>
<keyword evidence="12" id="KW-1133">Transmembrane helix</keyword>
<dbReference type="SUPFAM" id="SSF50630">
    <property type="entry name" value="Acid proteases"/>
    <property type="match status" value="1"/>
</dbReference>
<dbReference type="InterPro" id="IPR050227">
    <property type="entry name" value="Rab"/>
</dbReference>
<dbReference type="InterPro" id="IPR033121">
    <property type="entry name" value="PEPTIDASE_A1"/>
</dbReference>
<keyword evidence="7" id="KW-0449">Lipoprotein</keyword>
<comment type="similarity">
    <text evidence="1">Belongs to the small GTPase superfamily. Rab family.</text>
</comment>
<dbReference type="EMBL" id="LNZH02000216">
    <property type="protein sequence ID" value="OCB84194.1"/>
    <property type="molecule type" value="Genomic_DNA"/>
</dbReference>
<evidence type="ECO:0000256" key="3">
    <source>
        <dbReference type="ARBA" id="ARBA00022741"/>
    </source>
</evidence>
<dbReference type="PROSITE" id="PS51421">
    <property type="entry name" value="RAS"/>
    <property type="match status" value="1"/>
</dbReference>
<feature type="transmembrane region" description="Helical" evidence="12">
    <location>
        <begin position="650"/>
        <end position="671"/>
    </location>
</feature>
<comment type="subcellular location">
    <subcellularLocation>
        <location evidence="9">Preautophagosomal structure membrane</location>
        <topology evidence="9">Lipid-anchor</topology>
        <orientation evidence="9">Cytoplasmic side</orientation>
    </subcellularLocation>
</comment>
<dbReference type="InterPro" id="IPR027417">
    <property type="entry name" value="P-loop_NTPase"/>
</dbReference>
<keyword evidence="6" id="KW-0342">GTP-binding</keyword>
<dbReference type="SMART" id="SM00173">
    <property type="entry name" value="RAS"/>
    <property type="match status" value="1"/>
</dbReference>
<dbReference type="SMART" id="SM00174">
    <property type="entry name" value="RHO"/>
    <property type="match status" value="1"/>
</dbReference>
<dbReference type="GO" id="GO:0034045">
    <property type="term" value="C:phagophore assembly site membrane"/>
    <property type="evidence" value="ECO:0007669"/>
    <property type="project" value="UniProtKB-SubCell"/>
</dbReference>
<dbReference type="GO" id="GO:0003924">
    <property type="term" value="F:GTPase activity"/>
    <property type="evidence" value="ECO:0007669"/>
    <property type="project" value="InterPro"/>
</dbReference>
<dbReference type="PROSITE" id="PS51420">
    <property type="entry name" value="RHO"/>
    <property type="match status" value="1"/>
</dbReference>
<dbReference type="InterPro" id="IPR005225">
    <property type="entry name" value="Small_GTP-bd"/>
</dbReference>
<evidence type="ECO:0000256" key="10">
    <source>
        <dbReference type="ARBA" id="ARBA00074496"/>
    </source>
</evidence>
<protein>
    <recommendedName>
        <fullName evidence="10">GTP-binding protein ypt1</fullName>
    </recommendedName>
</protein>
<accession>A0A9Q5HQU9</accession>
<organism evidence="14 15">
    <name type="scientific">Sanghuangporus baumii</name>
    <name type="common">Phellinus baumii</name>
    <dbReference type="NCBI Taxonomy" id="108892"/>
    <lineage>
        <taxon>Eukaryota</taxon>
        <taxon>Fungi</taxon>
        <taxon>Dikarya</taxon>
        <taxon>Basidiomycota</taxon>
        <taxon>Agaricomycotina</taxon>
        <taxon>Agaricomycetes</taxon>
        <taxon>Hymenochaetales</taxon>
        <taxon>Hymenochaetaceae</taxon>
        <taxon>Sanghuangporus</taxon>
    </lineage>
</organism>
<dbReference type="Proteomes" id="UP000757232">
    <property type="component" value="Unassembled WGS sequence"/>
</dbReference>
<keyword evidence="2" id="KW-0813">Transport</keyword>
<evidence type="ECO:0000256" key="9">
    <source>
        <dbReference type="ARBA" id="ARBA00060489"/>
    </source>
</evidence>
<dbReference type="SMART" id="SM00176">
    <property type="entry name" value="RAN"/>
    <property type="match status" value="1"/>
</dbReference>
<dbReference type="SUPFAM" id="SSF52540">
    <property type="entry name" value="P-loop containing nucleoside triphosphate hydrolases"/>
    <property type="match status" value="1"/>
</dbReference>
<evidence type="ECO:0000256" key="7">
    <source>
        <dbReference type="ARBA" id="ARBA00023288"/>
    </source>
</evidence>
<dbReference type="InterPro" id="IPR021109">
    <property type="entry name" value="Peptidase_aspartic_dom_sf"/>
</dbReference>
<dbReference type="FunFam" id="3.40.50.300:FF:000069">
    <property type="entry name" value="Ras GTP-binding protein YPT1"/>
    <property type="match status" value="1"/>
</dbReference>
<keyword evidence="12" id="KW-0472">Membrane</keyword>
<dbReference type="PANTHER" id="PTHR47977">
    <property type="entry name" value="RAS-RELATED PROTEIN RAB"/>
    <property type="match status" value="1"/>
</dbReference>
<evidence type="ECO:0000256" key="2">
    <source>
        <dbReference type="ARBA" id="ARBA00022448"/>
    </source>
</evidence>
<evidence type="ECO:0000259" key="13">
    <source>
        <dbReference type="PROSITE" id="PS51767"/>
    </source>
</evidence>
<keyword evidence="4" id="KW-0064">Aspartyl protease</keyword>
<dbReference type="CDD" id="cd05471">
    <property type="entry name" value="pepsin_like"/>
    <property type="match status" value="1"/>
</dbReference>
<dbReference type="PRINTS" id="PR00449">
    <property type="entry name" value="RASTRNSFRMNG"/>
</dbReference>
<evidence type="ECO:0000256" key="8">
    <source>
        <dbReference type="ARBA" id="ARBA00023289"/>
    </source>
</evidence>
<feature type="region of interest" description="Disordered" evidence="11">
    <location>
        <begin position="174"/>
        <end position="200"/>
    </location>
</feature>
<keyword evidence="12" id="KW-0812">Transmembrane</keyword>
<feature type="domain" description="Peptidase A1" evidence="13">
    <location>
        <begin position="277"/>
        <end position="610"/>
    </location>
</feature>
<dbReference type="InterPro" id="IPR001969">
    <property type="entry name" value="Aspartic_peptidase_AS"/>
</dbReference>
<dbReference type="GO" id="GO:0015031">
    <property type="term" value="P:protein transport"/>
    <property type="evidence" value="ECO:0007669"/>
    <property type="project" value="UniProtKB-KW"/>
</dbReference>
<dbReference type="AlphaFoldDB" id="A0A9Q5HQU9"/>
<dbReference type="Gene3D" id="3.40.50.300">
    <property type="entry name" value="P-loop containing nucleotide triphosphate hydrolases"/>
    <property type="match status" value="1"/>
</dbReference>
<dbReference type="PROSITE" id="PS51767">
    <property type="entry name" value="PEPTIDASE_A1"/>
    <property type="match status" value="1"/>
</dbReference>
<dbReference type="PROSITE" id="PS00141">
    <property type="entry name" value="ASP_PROTEASE"/>
    <property type="match status" value="1"/>
</dbReference>
<dbReference type="Pfam" id="PF00026">
    <property type="entry name" value="Asp"/>
    <property type="match status" value="1"/>
</dbReference>
<evidence type="ECO:0000313" key="14">
    <source>
        <dbReference type="EMBL" id="OCB84194.1"/>
    </source>
</evidence>
<dbReference type="CDD" id="cd01869">
    <property type="entry name" value="Rab1_Ypt1"/>
    <property type="match status" value="1"/>
</dbReference>
<proteinExistence type="inferred from homology"/>
<dbReference type="PROSITE" id="PS51417">
    <property type="entry name" value="ARF"/>
    <property type="match status" value="1"/>
</dbReference>
<name>A0A9Q5HQU9_SANBA</name>
<dbReference type="SMART" id="SM00175">
    <property type="entry name" value="RAB"/>
    <property type="match status" value="1"/>
</dbReference>
<evidence type="ECO:0000313" key="15">
    <source>
        <dbReference type="Proteomes" id="UP000757232"/>
    </source>
</evidence>
<dbReference type="PROSITE" id="PS51419">
    <property type="entry name" value="RAB"/>
    <property type="match status" value="1"/>
</dbReference>
<dbReference type="OrthoDB" id="15189at2759"/>
<keyword evidence="4" id="KW-0378">Hydrolase</keyword>
<feature type="compositionally biased region" description="Polar residues" evidence="11">
    <location>
        <begin position="184"/>
        <end position="200"/>
    </location>
</feature>
<keyword evidence="15" id="KW-1185">Reference proteome</keyword>
<dbReference type="Gene3D" id="2.40.70.10">
    <property type="entry name" value="Acid Proteases"/>
    <property type="match status" value="2"/>
</dbReference>
<dbReference type="Pfam" id="PF00071">
    <property type="entry name" value="Ras"/>
    <property type="match status" value="1"/>
</dbReference>
<keyword evidence="8" id="KW-0636">Prenylation</keyword>
<keyword evidence="14" id="KW-0645">Protease</keyword>
<evidence type="ECO:0000256" key="1">
    <source>
        <dbReference type="ARBA" id="ARBA00006270"/>
    </source>
</evidence>
<keyword evidence="3" id="KW-0547">Nucleotide-binding</keyword>
<dbReference type="InterPro" id="IPR034164">
    <property type="entry name" value="Pepsin-like_dom"/>
</dbReference>
<dbReference type="GO" id="GO:0006508">
    <property type="term" value="P:proteolysis"/>
    <property type="evidence" value="ECO:0007669"/>
    <property type="project" value="UniProtKB-KW"/>
</dbReference>
<dbReference type="GO" id="GO:0005525">
    <property type="term" value="F:GTP binding"/>
    <property type="evidence" value="ECO:0007669"/>
    <property type="project" value="UniProtKB-KW"/>
</dbReference>
<evidence type="ECO:0000256" key="12">
    <source>
        <dbReference type="SAM" id="Phobius"/>
    </source>
</evidence>
<dbReference type="InterPro" id="IPR057289">
    <property type="entry name" value="Rab1/Ypt1"/>
</dbReference>
<comment type="caution">
    <text evidence="14">The sequence shown here is derived from an EMBL/GenBank/DDBJ whole genome shotgun (WGS) entry which is preliminary data.</text>
</comment>
<evidence type="ECO:0000256" key="5">
    <source>
        <dbReference type="ARBA" id="ARBA00022927"/>
    </source>
</evidence>